<evidence type="ECO:0000313" key="2">
    <source>
        <dbReference type="EMBL" id="CUA95086.1"/>
    </source>
</evidence>
<protein>
    <submittedName>
        <fullName evidence="2">Copper(I)-binding protein</fullName>
    </submittedName>
</protein>
<dbReference type="InterPro" id="IPR007410">
    <property type="entry name" value="LpqE-like"/>
</dbReference>
<keyword evidence="3" id="KW-1185">Reference proteome</keyword>
<organism evidence="2 3">
    <name type="scientific">Pannonibacter indicus</name>
    <dbReference type="NCBI Taxonomy" id="466044"/>
    <lineage>
        <taxon>Bacteria</taxon>
        <taxon>Pseudomonadati</taxon>
        <taxon>Pseudomonadota</taxon>
        <taxon>Alphaproteobacteria</taxon>
        <taxon>Hyphomicrobiales</taxon>
        <taxon>Stappiaceae</taxon>
        <taxon>Pannonibacter</taxon>
    </lineage>
</organism>
<evidence type="ECO:0000313" key="3">
    <source>
        <dbReference type="Proteomes" id="UP000183900"/>
    </source>
</evidence>
<sequence length="166" mass="17191">MSILKTLAGAAAALALFASSAMAHEYKLGDLVINHPWTRATPPNAPAAGGFLTVHNGGGADDKLISATSPAAGRVELHEMAVVDGIMKMREVEGGIALPAGQDTELKPGGLHIMLMELKQPFTEGESIPLTLTFEKAGPIDVTLKVEKMGAKGNDHGSHNGAAHSH</sequence>
<reference evidence="3" key="1">
    <citation type="submission" date="2015-08" db="EMBL/GenBank/DDBJ databases">
        <authorList>
            <person name="Varghese N."/>
        </authorList>
    </citation>
    <scope>NUCLEOTIDE SEQUENCE [LARGE SCALE GENOMIC DNA]</scope>
    <source>
        <strain evidence="3">DSM 23407</strain>
    </source>
</reference>
<feature type="chain" id="PRO_5005504414" evidence="1">
    <location>
        <begin position="24"/>
        <end position="166"/>
    </location>
</feature>
<dbReference type="EMBL" id="CYHE01000003">
    <property type="protein sequence ID" value="CUA95086.1"/>
    <property type="molecule type" value="Genomic_DNA"/>
</dbReference>
<dbReference type="SUPFAM" id="SSF110087">
    <property type="entry name" value="DR1885-like metal-binding protein"/>
    <property type="match status" value="1"/>
</dbReference>
<name>A0A0K6HW92_9HYPH</name>
<dbReference type="InterPro" id="IPR036182">
    <property type="entry name" value="PCuAC_sf"/>
</dbReference>
<feature type="signal peptide" evidence="1">
    <location>
        <begin position="1"/>
        <end position="23"/>
    </location>
</feature>
<keyword evidence="1" id="KW-0732">Signal</keyword>
<evidence type="ECO:0000256" key="1">
    <source>
        <dbReference type="SAM" id="SignalP"/>
    </source>
</evidence>
<accession>A0A0K6HW92</accession>
<proteinExistence type="predicted"/>
<dbReference type="PANTHER" id="PTHR36302:SF1">
    <property type="entry name" value="COPPER CHAPERONE PCU(A)C"/>
    <property type="match status" value="1"/>
</dbReference>
<dbReference type="Proteomes" id="UP000183900">
    <property type="component" value="Unassembled WGS sequence"/>
</dbReference>
<dbReference type="Pfam" id="PF04314">
    <property type="entry name" value="PCuAC"/>
    <property type="match status" value="1"/>
</dbReference>
<gene>
    <name evidence="2" type="ORF">Ga0061067_103424</name>
</gene>
<dbReference type="OrthoDB" id="9796962at2"/>
<dbReference type="InterPro" id="IPR058248">
    <property type="entry name" value="Lxx211020-like"/>
</dbReference>
<dbReference type="Gene3D" id="2.60.40.1890">
    <property type="entry name" value="PCu(A)C copper chaperone"/>
    <property type="match status" value="1"/>
</dbReference>
<dbReference type="RefSeq" id="WP_055455179.1">
    <property type="nucleotide sequence ID" value="NZ_CYHE01000003.1"/>
</dbReference>
<dbReference type="AlphaFoldDB" id="A0A0K6HW92"/>
<dbReference type="PANTHER" id="PTHR36302">
    <property type="entry name" value="BLR7088 PROTEIN"/>
    <property type="match status" value="1"/>
</dbReference>